<dbReference type="Gene3D" id="3.40.630.30">
    <property type="match status" value="1"/>
</dbReference>
<comment type="caution">
    <text evidence="1">The sequence shown here is derived from an EMBL/GenBank/DDBJ whole genome shotgun (WGS) entry which is preliminary data.</text>
</comment>
<accession>A0A081BEM6</accession>
<proteinExistence type="predicted"/>
<dbReference type="AlphaFoldDB" id="A0A081BEM6"/>
<evidence type="ECO:0000313" key="2">
    <source>
        <dbReference type="Proteomes" id="UP000028702"/>
    </source>
</evidence>
<dbReference type="Proteomes" id="UP000028702">
    <property type="component" value="Unassembled WGS sequence"/>
</dbReference>
<dbReference type="GO" id="GO:0016740">
    <property type="term" value="F:transferase activity"/>
    <property type="evidence" value="ECO:0007669"/>
    <property type="project" value="UniProtKB-KW"/>
</dbReference>
<dbReference type="RefSeq" id="WP_081875666.1">
    <property type="nucleotide sequence ID" value="NZ_BBIO01000019.1"/>
</dbReference>
<evidence type="ECO:0000313" key="1">
    <source>
        <dbReference type="EMBL" id="GAK46494.1"/>
    </source>
</evidence>
<name>A0A081BEM6_9HYPH</name>
<protein>
    <submittedName>
        <fullName evidence="1">Ribosomal-protein (S5)-alanine N-acetyltransferase</fullName>
    </submittedName>
</protein>
<dbReference type="InterPro" id="IPR016181">
    <property type="entry name" value="Acyl_CoA_acyltransferase"/>
</dbReference>
<sequence length="76" mass="8639">MNWPQKETKAHAHVLDARRGNEIDAVPGNTRSIRLLERHGFEKEGLLRQHAYWKGRFWDQLIFGQVLQGNGSGGGT</sequence>
<dbReference type="SUPFAM" id="SSF55729">
    <property type="entry name" value="Acyl-CoA N-acyltransferases (Nat)"/>
    <property type="match status" value="1"/>
</dbReference>
<keyword evidence="1" id="KW-0808">Transferase</keyword>
<dbReference type="EMBL" id="BBIO01000019">
    <property type="protein sequence ID" value="GAK46494.1"/>
    <property type="molecule type" value="Genomic_DNA"/>
</dbReference>
<keyword evidence="2" id="KW-1185">Reference proteome</keyword>
<gene>
    <name evidence="1" type="ORF">M2A_2993</name>
</gene>
<reference evidence="1 2" key="1">
    <citation type="submission" date="2014-07" db="EMBL/GenBank/DDBJ databases">
        <title>Tepidicaulis marinum gen. nov., sp. nov., a novel marine bacterium denitrifying nitrate to nitrous oxide strictly under microaerobic conditions.</title>
        <authorList>
            <person name="Takeuchi M."/>
            <person name="Yamagishi T."/>
            <person name="Kamagata Y."/>
            <person name="Oshima K."/>
            <person name="Hattori M."/>
            <person name="Katayama T."/>
            <person name="Hanada S."/>
            <person name="Tamaki H."/>
            <person name="Marumo K."/>
            <person name="Maeda H."/>
            <person name="Nedachi M."/>
            <person name="Iwasaki W."/>
            <person name="Suwa Y."/>
            <person name="Sakata S."/>
        </authorList>
    </citation>
    <scope>NUCLEOTIDE SEQUENCE [LARGE SCALE GENOMIC DNA]</scope>
    <source>
        <strain evidence="1 2">MA2</strain>
    </source>
</reference>
<organism evidence="1 2">
    <name type="scientific">Tepidicaulis marinus</name>
    <dbReference type="NCBI Taxonomy" id="1333998"/>
    <lineage>
        <taxon>Bacteria</taxon>
        <taxon>Pseudomonadati</taxon>
        <taxon>Pseudomonadota</taxon>
        <taxon>Alphaproteobacteria</taxon>
        <taxon>Hyphomicrobiales</taxon>
        <taxon>Parvibaculaceae</taxon>
        <taxon>Tepidicaulis</taxon>
    </lineage>
</organism>